<dbReference type="Proteomes" id="UP000254425">
    <property type="component" value="Chromosome"/>
</dbReference>
<organism evidence="1 2">
    <name type="scientific">Streptomyces armeniacus</name>
    <dbReference type="NCBI Taxonomy" id="83291"/>
    <lineage>
        <taxon>Bacteria</taxon>
        <taxon>Bacillati</taxon>
        <taxon>Actinomycetota</taxon>
        <taxon>Actinomycetes</taxon>
        <taxon>Kitasatosporales</taxon>
        <taxon>Streptomycetaceae</taxon>
        <taxon>Streptomyces</taxon>
    </lineage>
</organism>
<proteinExistence type="predicted"/>
<gene>
    <name evidence="1" type="ORF">DVA86_20470</name>
</gene>
<dbReference type="EMBL" id="CP031320">
    <property type="protein sequence ID" value="AXK37503.1"/>
    <property type="molecule type" value="Genomic_DNA"/>
</dbReference>
<evidence type="ECO:0000313" key="1">
    <source>
        <dbReference type="EMBL" id="AXK37503.1"/>
    </source>
</evidence>
<dbReference type="AlphaFoldDB" id="A0A345Y0T7"/>
<accession>A0A345Y0T7</accession>
<dbReference type="KEGG" id="sarm:DVA86_20470"/>
<reference evidence="1 2" key="1">
    <citation type="submission" date="2018-07" db="EMBL/GenBank/DDBJ databases">
        <title>Draft genome of the type strain Streptomyces armeniacus ATCC 15676.</title>
        <authorList>
            <person name="Labana P."/>
            <person name="Gosse J.T."/>
            <person name="Boddy C.N."/>
        </authorList>
    </citation>
    <scope>NUCLEOTIDE SEQUENCE [LARGE SCALE GENOMIC DNA]</scope>
    <source>
        <strain evidence="1 2">ATCC 15676</strain>
    </source>
</reference>
<keyword evidence="2" id="KW-1185">Reference proteome</keyword>
<sequence length="113" mass="11666">MERVRAAAAIARLALQQIEDELDGETDAHVLAQIVHELHHEAHPQDGALGALAQLLTKAGQAAAVSTVDPDDAESAACAIEEAAAFVSDSAGMRLHLATRTLDPQGERPAGAG</sequence>
<evidence type="ECO:0000313" key="2">
    <source>
        <dbReference type="Proteomes" id="UP000254425"/>
    </source>
</evidence>
<protein>
    <submittedName>
        <fullName evidence="1">Uncharacterized protein</fullName>
    </submittedName>
</protein>
<name>A0A345Y0T7_9ACTN</name>